<proteinExistence type="predicted"/>
<protein>
    <submittedName>
        <fullName evidence="1">Uncharacterized protein</fullName>
    </submittedName>
</protein>
<reference evidence="1 2" key="1">
    <citation type="submission" date="2018-04" db="EMBL/GenBank/DDBJ databases">
        <title>Genomic Encyclopedia of Type Strains, Phase IV (KMG-IV): sequencing the most valuable type-strain genomes for metagenomic binning, comparative biology and taxonomic classification.</title>
        <authorList>
            <person name="Goeker M."/>
        </authorList>
    </citation>
    <scope>NUCLEOTIDE SEQUENCE [LARGE SCALE GENOMIC DNA]</scope>
    <source>
        <strain evidence="1 2">DSM 100231</strain>
    </source>
</reference>
<sequence length="53" mass="6053">MIPELQLREDIALSEKLSREFDRMQHLIDSLNSKAIPEGIAVSITQQLEMLNS</sequence>
<accession>A0A2U1AP86</accession>
<comment type="caution">
    <text evidence="1">The sequence shown here is derived from an EMBL/GenBank/DDBJ whole genome shotgun (WGS) entry which is preliminary data.</text>
</comment>
<dbReference type="EMBL" id="QEKI01000018">
    <property type="protein sequence ID" value="PVY38216.1"/>
    <property type="molecule type" value="Genomic_DNA"/>
</dbReference>
<keyword evidence="2" id="KW-1185">Reference proteome</keyword>
<dbReference type="AlphaFoldDB" id="A0A2U1AP86"/>
<evidence type="ECO:0000313" key="1">
    <source>
        <dbReference type="EMBL" id="PVY38216.1"/>
    </source>
</evidence>
<organism evidence="1 2">
    <name type="scientific">Pontibacter virosus</name>
    <dbReference type="NCBI Taxonomy" id="1765052"/>
    <lineage>
        <taxon>Bacteria</taxon>
        <taxon>Pseudomonadati</taxon>
        <taxon>Bacteroidota</taxon>
        <taxon>Cytophagia</taxon>
        <taxon>Cytophagales</taxon>
        <taxon>Hymenobacteraceae</taxon>
        <taxon>Pontibacter</taxon>
    </lineage>
</organism>
<name>A0A2U1AP86_9BACT</name>
<gene>
    <name evidence="1" type="ORF">C8E01_11864</name>
</gene>
<evidence type="ECO:0000313" key="2">
    <source>
        <dbReference type="Proteomes" id="UP000245466"/>
    </source>
</evidence>
<dbReference type="Proteomes" id="UP000245466">
    <property type="component" value="Unassembled WGS sequence"/>
</dbReference>
<dbReference type="RefSeq" id="WP_165820696.1">
    <property type="nucleotide sequence ID" value="NZ_QEKI01000018.1"/>
</dbReference>